<dbReference type="HAMAP" id="MF_00464">
    <property type="entry name" value="AdoMetDC_1"/>
    <property type="match status" value="1"/>
</dbReference>
<evidence type="ECO:0000256" key="10">
    <source>
        <dbReference type="HAMAP-Rule" id="MF_00464"/>
    </source>
</evidence>
<comment type="cofactor">
    <cofactor evidence="10">
        <name>pyruvate</name>
        <dbReference type="ChEBI" id="CHEBI:15361"/>
    </cofactor>
    <text evidence="10">Binds 1 pyruvoyl group covalently per subunit.</text>
</comment>
<evidence type="ECO:0000256" key="4">
    <source>
        <dbReference type="ARBA" id="ARBA00023066"/>
    </source>
</evidence>
<proteinExistence type="inferred from homology"/>
<evidence type="ECO:0000256" key="8">
    <source>
        <dbReference type="ARBA" id="ARBA00023270"/>
    </source>
</evidence>
<keyword evidence="12" id="KW-1185">Reference proteome</keyword>
<evidence type="ECO:0000256" key="3">
    <source>
        <dbReference type="ARBA" id="ARBA00022813"/>
    </source>
</evidence>
<organism evidence="11 12">
    <name type="scientific">Kangiella marina</name>
    <dbReference type="NCBI Taxonomy" id="1079178"/>
    <lineage>
        <taxon>Bacteria</taxon>
        <taxon>Pseudomonadati</taxon>
        <taxon>Pseudomonadota</taxon>
        <taxon>Gammaproteobacteria</taxon>
        <taxon>Kangiellales</taxon>
        <taxon>Kangiellaceae</taxon>
        <taxon>Kangiella</taxon>
    </lineage>
</organism>
<evidence type="ECO:0000256" key="2">
    <source>
        <dbReference type="ARBA" id="ARBA00022793"/>
    </source>
</evidence>
<dbReference type="Pfam" id="PF02675">
    <property type="entry name" value="AdoMet_dc"/>
    <property type="match status" value="1"/>
</dbReference>
<keyword evidence="9 10" id="KW-0670">Pyruvate</keyword>
<evidence type="ECO:0000256" key="9">
    <source>
        <dbReference type="ARBA" id="ARBA00023317"/>
    </source>
</evidence>
<comment type="PTM">
    <text evidence="10">Is synthesized initially as an inactive proenzyme. Formation of the active enzyme involves a self-maturation process in which the active site pyruvoyl group is generated from an internal serine residue via an autocatalytic post-translational modification. Two non-identical subunits are generated from the proenzyme in this reaction, and the pyruvate is formed at the N-terminus of the alpha chain, which is derived from the carboxyl end of the proenzyme. The post-translation cleavage follows an unusual pathway, termed non-hydrolytic serinolysis, in which the side chain hydroxyl group of the serine supplies its oxygen atom to form the C-terminus of the beta chain, while the remainder of the serine residue undergoes an oxidative deamination to produce ammonia and the pyruvoyl group blocking the N-terminus of the alpha chain.</text>
</comment>
<sequence length="167" mass="18939">MASPLEEIKEVYKDFDYNQEIDPTGATETHWPSFKNVNENDERNDHFIQRDGKQFAGTHLIIDLWGASKLDDLQVMEQAFREAVIECGATLLHIHMHHFTPNGGISGVAVLAESHISVHTWPERDYAAFDVFMCGDAEPHKATEILRKAFLPSEVSVKEILRGEVHN</sequence>
<comment type="pathway">
    <text evidence="10">Amine and polyamine biosynthesis; S-adenosylmethioninamine biosynthesis; S-adenosylmethioninamine from S-adenosyl-L-methionine: step 1/1.</text>
</comment>
<evidence type="ECO:0000256" key="7">
    <source>
        <dbReference type="ARBA" id="ARBA00023239"/>
    </source>
</evidence>
<keyword evidence="8 10" id="KW-0704">Schiff base</keyword>
<feature type="chain" id="PRO_5044929049" description="S-adenosylmethionine decarboxylase beta chain" evidence="10">
    <location>
        <begin position="1"/>
        <end position="113"/>
    </location>
</feature>
<keyword evidence="2 10" id="KW-0210">Decarboxylase</keyword>
<dbReference type="SUPFAM" id="SSF56276">
    <property type="entry name" value="S-adenosylmethionine decarboxylase"/>
    <property type="match status" value="1"/>
</dbReference>
<feature type="chain" id="PRO_5044929050" description="S-adenosylmethionine decarboxylase alpha chain" evidence="10">
    <location>
        <begin position="114"/>
        <end position="167"/>
    </location>
</feature>
<dbReference type="InterPro" id="IPR042284">
    <property type="entry name" value="AdoMetDC_N"/>
</dbReference>
<feature type="active site" description="Schiff-base intermediate with substrate; via pyruvic acid" evidence="10">
    <location>
        <position position="114"/>
    </location>
</feature>
<dbReference type="PANTHER" id="PTHR33866">
    <property type="entry name" value="S-ADENOSYLMETHIONINE DECARBOXYLASE PROENZYME"/>
    <property type="match status" value="1"/>
</dbReference>
<keyword evidence="3 10" id="KW-0068">Autocatalytic cleavage</keyword>
<dbReference type="InterPro" id="IPR003826">
    <property type="entry name" value="AdoMetDC_fam_prok"/>
</dbReference>
<evidence type="ECO:0000256" key="1">
    <source>
        <dbReference type="ARBA" id="ARBA00022691"/>
    </source>
</evidence>
<dbReference type="InterPro" id="IPR016067">
    <property type="entry name" value="S-AdoMet_deCO2ase_core"/>
</dbReference>
<feature type="site" description="Cleavage (non-hydrolytic); by autolysis" evidence="10">
    <location>
        <begin position="113"/>
        <end position="114"/>
    </location>
</feature>
<keyword evidence="5 10" id="KW-0620">Polyamine biosynthesis</keyword>
<dbReference type="InterPro" id="IPR042286">
    <property type="entry name" value="AdoMetDC_C"/>
</dbReference>
<feature type="active site" description="Proton donor; for catalytic activity" evidence="10">
    <location>
        <position position="134"/>
    </location>
</feature>
<evidence type="ECO:0000313" key="11">
    <source>
        <dbReference type="EMBL" id="GAA4355223.1"/>
    </source>
</evidence>
<comment type="catalytic activity">
    <reaction evidence="10">
        <text>S-adenosyl-L-methionine + H(+) = S-adenosyl 3-(methylsulfanyl)propylamine + CO2</text>
        <dbReference type="Rhea" id="RHEA:15981"/>
        <dbReference type="ChEBI" id="CHEBI:15378"/>
        <dbReference type="ChEBI" id="CHEBI:16526"/>
        <dbReference type="ChEBI" id="CHEBI:57443"/>
        <dbReference type="ChEBI" id="CHEBI:59789"/>
        <dbReference type="EC" id="4.1.1.50"/>
    </reaction>
</comment>
<feature type="active site" description="Proton acceptor; for processing activity" evidence="10">
    <location>
        <position position="119"/>
    </location>
</feature>
<dbReference type="Gene3D" id="3.30.160.750">
    <property type="match status" value="1"/>
</dbReference>
<comment type="similarity">
    <text evidence="10">Belongs to the prokaryotic AdoMetDC family. Type 1 subfamily.</text>
</comment>
<accession>A0ABP8IBA6</accession>
<dbReference type="Proteomes" id="UP001501011">
    <property type="component" value="Unassembled WGS sequence"/>
</dbReference>
<gene>
    <name evidence="11" type="primary">speD</name>
    <name evidence="10" type="synonym">speH</name>
    <name evidence="11" type="ORF">GCM10023151_02070</name>
</gene>
<dbReference type="PANTHER" id="PTHR33866:SF2">
    <property type="entry name" value="S-ADENOSYLMETHIONINE DECARBOXYLASE PROENZYME"/>
    <property type="match status" value="1"/>
</dbReference>
<protein>
    <recommendedName>
        <fullName evidence="10">S-adenosylmethionine decarboxylase proenzyme</fullName>
        <shortName evidence="10">AdoMetDC</shortName>
        <shortName evidence="10">SAMDC</shortName>
        <ecNumber evidence="10">4.1.1.50</ecNumber>
    </recommendedName>
    <component>
        <recommendedName>
            <fullName evidence="10">S-adenosylmethionine decarboxylase beta chain</fullName>
        </recommendedName>
    </component>
    <component>
        <recommendedName>
            <fullName evidence="10">S-adenosylmethionine decarboxylase alpha chain</fullName>
        </recommendedName>
    </component>
</protein>
<name>A0ABP8IBA6_9GAMM</name>
<evidence type="ECO:0000256" key="6">
    <source>
        <dbReference type="ARBA" id="ARBA00023145"/>
    </source>
</evidence>
<keyword evidence="6 10" id="KW-0865">Zymogen</keyword>
<dbReference type="NCBIfam" id="TIGR03330">
    <property type="entry name" value="SAM_DCase_Bsu"/>
    <property type="match status" value="1"/>
</dbReference>
<evidence type="ECO:0000256" key="5">
    <source>
        <dbReference type="ARBA" id="ARBA00023115"/>
    </source>
</evidence>
<feature type="modified residue" description="Pyruvic acid (Ser); by autocatalysis" evidence="10">
    <location>
        <position position="114"/>
    </location>
</feature>
<keyword evidence="4 10" id="KW-0745">Spermidine biosynthesis</keyword>
<dbReference type="Gene3D" id="3.30.360.110">
    <property type="entry name" value="S-adenosylmethionine decarboxylase domain"/>
    <property type="match status" value="1"/>
</dbReference>
<keyword evidence="1 10" id="KW-0949">S-adenosyl-L-methionine</keyword>
<reference evidence="12" key="1">
    <citation type="journal article" date="2019" name="Int. J. Syst. Evol. Microbiol.">
        <title>The Global Catalogue of Microorganisms (GCM) 10K type strain sequencing project: providing services to taxonomists for standard genome sequencing and annotation.</title>
        <authorList>
            <consortium name="The Broad Institute Genomics Platform"/>
            <consortium name="The Broad Institute Genome Sequencing Center for Infectious Disease"/>
            <person name="Wu L."/>
            <person name="Ma J."/>
        </authorList>
    </citation>
    <scope>NUCLEOTIDE SEQUENCE [LARGE SCALE GENOMIC DNA]</scope>
    <source>
        <strain evidence="12">JCM 17728</strain>
    </source>
</reference>
<comment type="function">
    <text evidence="10">Catalyzes the decarboxylation of S-adenosylmethionine to S-adenosylmethioninamine (dcAdoMet), the propylamine donor required for the synthesis of the polyamines spermine and spermidine from the diamine putrescine.</text>
</comment>
<dbReference type="EC" id="4.1.1.50" evidence="10"/>
<comment type="subunit">
    <text evidence="10">Heterotetramer of two alpha and two beta chains arranged as a dimer of alpha/beta heterodimers.</text>
</comment>
<evidence type="ECO:0000313" key="12">
    <source>
        <dbReference type="Proteomes" id="UP001501011"/>
    </source>
</evidence>
<dbReference type="EMBL" id="BAABFV010000001">
    <property type="protein sequence ID" value="GAA4355223.1"/>
    <property type="molecule type" value="Genomic_DNA"/>
</dbReference>
<keyword evidence="7 10" id="KW-0456">Lyase</keyword>
<dbReference type="InterPro" id="IPR017716">
    <property type="entry name" value="S-AdoMet_deCOase_pro-enz"/>
</dbReference>
<comment type="caution">
    <text evidence="11">The sequence shown here is derived from an EMBL/GenBank/DDBJ whole genome shotgun (WGS) entry which is preliminary data.</text>
</comment>